<reference evidence="1 2" key="1">
    <citation type="journal article" date="2021" name="Nat. Plants">
        <title>The Taxus genome provides insights into paclitaxel biosynthesis.</title>
        <authorList>
            <person name="Xiong X."/>
            <person name="Gou J."/>
            <person name="Liao Q."/>
            <person name="Li Y."/>
            <person name="Zhou Q."/>
            <person name="Bi G."/>
            <person name="Li C."/>
            <person name="Du R."/>
            <person name="Wang X."/>
            <person name="Sun T."/>
            <person name="Guo L."/>
            <person name="Liang H."/>
            <person name="Lu P."/>
            <person name="Wu Y."/>
            <person name="Zhang Z."/>
            <person name="Ro D.K."/>
            <person name="Shang Y."/>
            <person name="Huang S."/>
            <person name="Yan J."/>
        </authorList>
    </citation>
    <scope>NUCLEOTIDE SEQUENCE [LARGE SCALE GENOMIC DNA]</scope>
    <source>
        <strain evidence="1">Ta-2019</strain>
    </source>
</reference>
<evidence type="ECO:0000313" key="1">
    <source>
        <dbReference type="EMBL" id="KAH9326241.1"/>
    </source>
</evidence>
<dbReference type="Proteomes" id="UP000824469">
    <property type="component" value="Unassembled WGS sequence"/>
</dbReference>
<gene>
    <name evidence="1" type="ORF">KI387_006419</name>
</gene>
<sequence>TFRDGHAMVKGLEVKVDDETLATVTSFPTKFELYLAKANPEEARAKFSDEDDNFIADRK</sequence>
<keyword evidence="2" id="KW-1185">Reference proteome</keyword>
<feature type="non-terminal residue" evidence="1">
    <location>
        <position position="1"/>
    </location>
</feature>
<dbReference type="EMBL" id="JAHRHJ020000002">
    <property type="protein sequence ID" value="KAH9326241.1"/>
    <property type="molecule type" value="Genomic_DNA"/>
</dbReference>
<proteinExistence type="predicted"/>
<evidence type="ECO:0000313" key="2">
    <source>
        <dbReference type="Proteomes" id="UP000824469"/>
    </source>
</evidence>
<protein>
    <submittedName>
        <fullName evidence="1">Uncharacterized protein</fullName>
    </submittedName>
</protein>
<dbReference type="AlphaFoldDB" id="A0AA38LJP0"/>
<comment type="caution">
    <text evidence="1">The sequence shown here is derived from an EMBL/GenBank/DDBJ whole genome shotgun (WGS) entry which is preliminary data.</text>
</comment>
<name>A0AA38LJP0_TAXCH</name>
<feature type="non-terminal residue" evidence="1">
    <location>
        <position position="59"/>
    </location>
</feature>
<accession>A0AA38LJP0</accession>
<organism evidence="1 2">
    <name type="scientific">Taxus chinensis</name>
    <name type="common">Chinese yew</name>
    <name type="synonym">Taxus wallichiana var. chinensis</name>
    <dbReference type="NCBI Taxonomy" id="29808"/>
    <lineage>
        <taxon>Eukaryota</taxon>
        <taxon>Viridiplantae</taxon>
        <taxon>Streptophyta</taxon>
        <taxon>Embryophyta</taxon>
        <taxon>Tracheophyta</taxon>
        <taxon>Spermatophyta</taxon>
        <taxon>Pinopsida</taxon>
        <taxon>Pinidae</taxon>
        <taxon>Conifers II</taxon>
        <taxon>Cupressales</taxon>
        <taxon>Taxaceae</taxon>
        <taxon>Taxus</taxon>
    </lineage>
</organism>